<feature type="domain" description="Major facilitator superfamily (MFS) profile" evidence="6">
    <location>
        <begin position="26"/>
        <end position="453"/>
    </location>
</feature>
<accession>A0A674N2S9</accession>
<dbReference type="Proteomes" id="UP000005226">
    <property type="component" value="Chromosome 22"/>
</dbReference>
<keyword evidence="2 5" id="KW-0812">Transmembrane</keyword>
<keyword evidence="8" id="KW-1185">Reference proteome</keyword>
<dbReference type="InterPro" id="IPR020846">
    <property type="entry name" value="MFS_dom"/>
</dbReference>
<feature type="transmembrane region" description="Helical" evidence="5">
    <location>
        <begin position="365"/>
        <end position="389"/>
    </location>
</feature>
<evidence type="ECO:0000313" key="8">
    <source>
        <dbReference type="Proteomes" id="UP000005226"/>
    </source>
</evidence>
<dbReference type="Ensembl" id="ENSTRUT00000069181.1">
    <property type="protein sequence ID" value="ENSTRUP00000067485.1"/>
    <property type="gene ID" value="ENSTRUG00000030348.1"/>
</dbReference>
<dbReference type="GO" id="GO:0016020">
    <property type="term" value="C:membrane"/>
    <property type="evidence" value="ECO:0007669"/>
    <property type="project" value="UniProtKB-SubCell"/>
</dbReference>
<comment type="subcellular location">
    <subcellularLocation>
        <location evidence="1">Membrane</location>
        <topology evidence="1">Multi-pass membrane protein</topology>
    </subcellularLocation>
</comment>
<evidence type="ECO:0000256" key="2">
    <source>
        <dbReference type="ARBA" id="ARBA00022692"/>
    </source>
</evidence>
<sequence>MEADDLTDFDQAISFLDNYGLFQIIIILLLSLTAAPVGFSSMTAVFVSDTPEFHHANWTGDAGLSNGTEPCVDGWDFSSQTHTSTIVTEWGLVCENAWKVPFSTSLFFAGYLCGSFINGHLSDRFGRRPVLFTCLVIHGATALVQAISVSWIMFCILNWLKGVSQTYSVSIILGSELLPKSSRVTFSTIAISLGYCFGYMLLPLSAYFIRGWRMLLVISAILSFLQVPTCWVIPESPRWLLNKGRVDEAELVIRNAAKRNKVPAPEVIFRPAERCQTVIHSFKLLMLVKMMCITFVFYGLSLNTSNLNGNIYLNCFISAAIDSFAYVAIWVLVDRLPRPTLLSGTMMFSGATLLIMKLIPEDNTIVLQVLGLVGKIGVGGAFSIIFLFVTELMPTVVRNMGMGVGATSGFLGTMICPYILYTGVYMKILPFLIFGAACIVASLLSMLLPDTRYGLGMLTFVGQVQSSLNVSRRRSKKANTDIFVKLVKFSQVRTTSPFM</sequence>
<dbReference type="AlphaFoldDB" id="A0A674N2S9"/>
<keyword evidence="3 5" id="KW-1133">Transmembrane helix</keyword>
<evidence type="ECO:0000313" key="7">
    <source>
        <dbReference type="Ensembl" id="ENSTRUP00000067485.1"/>
    </source>
</evidence>
<reference evidence="7" key="2">
    <citation type="submission" date="2025-08" db="UniProtKB">
        <authorList>
            <consortium name="Ensembl"/>
        </authorList>
    </citation>
    <scope>IDENTIFICATION</scope>
</reference>
<feature type="transmembrane region" description="Helical" evidence="5">
    <location>
        <begin position="20"/>
        <end position="47"/>
    </location>
</feature>
<organism evidence="7 8">
    <name type="scientific">Takifugu rubripes</name>
    <name type="common">Japanese pufferfish</name>
    <name type="synonym">Fugu rubripes</name>
    <dbReference type="NCBI Taxonomy" id="31033"/>
    <lineage>
        <taxon>Eukaryota</taxon>
        <taxon>Metazoa</taxon>
        <taxon>Chordata</taxon>
        <taxon>Craniata</taxon>
        <taxon>Vertebrata</taxon>
        <taxon>Euteleostomi</taxon>
        <taxon>Actinopterygii</taxon>
        <taxon>Neopterygii</taxon>
        <taxon>Teleostei</taxon>
        <taxon>Neoteleostei</taxon>
        <taxon>Acanthomorphata</taxon>
        <taxon>Eupercaria</taxon>
        <taxon>Tetraodontiformes</taxon>
        <taxon>Tetradontoidea</taxon>
        <taxon>Tetraodontidae</taxon>
        <taxon>Takifugu</taxon>
    </lineage>
</organism>
<feature type="transmembrane region" description="Helical" evidence="5">
    <location>
        <begin position="190"/>
        <end position="209"/>
    </location>
</feature>
<keyword evidence="4 5" id="KW-0472">Membrane</keyword>
<feature type="transmembrane region" description="Helical" evidence="5">
    <location>
        <begin position="428"/>
        <end position="448"/>
    </location>
</feature>
<dbReference type="GeneTree" id="ENSGT00940000163251"/>
<feature type="transmembrane region" description="Helical" evidence="5">
    <location>
        <begin position="284"/>
        <end position="305"/>
    </location>
</feature>
<dbReference type="InterPro" id="IPR036259">
    <property type="entry name" value="MFS_trans_sf"/>
</dbReference>
<evidence type="ECO:0000256" key="3">
    <source>
        <dbReference type="ARBA" id="ARBA00022989"/>
    </source>
</evidence>
<feature type="transmembrane region" description="Helical" evidence="5">
    <location>
        <begin position="401"/>
        <end position="422"/>
    </location>
</feature>
<dbReference type="PANTHER" id="PTHR24064">
    <property type="entry name" value="SOLUTE CARRIER FAMILY 22 MEMBER"/>
    <property type="match status" value="1"/>
</dbReference>
<evidence type="ECO:0000259" key="6">
    <source>
        <dbReference type="PROSITE" id="PS50850"/>
    </source>
</evidence>
<proteinExistence type="predicted"/>
<reference evidence="7 8" key="1">
    <citation type="journal article" date="2011" name="Genome Biol. Evol.">
        <title>Integration of the genetic map and genome assembly of fugu facilitates insights into distinct features of genome evolution in teleosts and mammals.</title>
        <authorList>
            <person name="Kai W."/>
            <person name="Kikuchi K."/>
            <person name="Tohari S."/>
            <person name="Chew A.K."/>
            <person name="Tay A."/>
            <person name="Fujiwara A."/>
            <person name="Hosoya S."/>
            <person name="Suetake H."/>
            <person name="Naruse K."/>
            <person name="Brenner S."/>
            <person name="Suzuki Y."/>
            <person name="Venkatesh B."/>
        </authorList>
    </citation>
    <scope>NUCLEOTIDE SEQUENCE [LARGE SCALE GENOMIC DNA]</scope>
</reference>
<feature type="transmembrane region" description="Helical" evidence="5">
    <location>
        <begin position="130"/>
        <end position="153"/>
    </location>
</feature>
<feature type="transmembrane region" description="Helical" evidence="5">
    <location>
        <begin position="311"/>
        <end position="333"/>
    </location>
</feature>
<dbReference type="PROSITE" id="PS50850">
    <property type="entry name" value="MFS"/>
    <property type="match status" value="1"/>
</dbReference>
<dbReference type="GO" id="GO:0022857">
    <property type="term" value="F:transmembrane transporter activity"/>
    <property type="evidence" value="ECO:0007669"/>
    <property type="project" value="InterPro"/>
</dbReference>
<reference evidence="7" key="3">
    <citation type="submission" date="2025-09" db="UniProtKB">
        <authorList>
            <consortium name="Ensembl"/>
        </authorList>
    </citation>
    <scope>IDENTIFICATION</scope>
</reference>
<dbReference type="InterPro" id="IPR005828">
    <property type="entry name" value="MFS_sugar_transport-like"/>
</dbReference>
<dbReference type="Pfam" id="PF00083">
    <property type="entry name" value="Sugar_tr"/>
    <property type="match status" value="1"/>
</dbReference>
<evidence type="ECO:0000256" key="1">
    <source>
        <dbReference type="ARBA" id="ARBA00004141"/>
    </source>
</evidence>
<evidence type="ECO:0000256" key="4">
    <source>
        <dbReference type="ARBA" id="ARBA00023136"/>
    </source>
</evidence>
<name>A0A674N2S9_TAKRU</name>
<protein>
    <recommendedName>
        <fullName evidence="6">Major facilitator superfamily (MFS) profile domain-containing protein</fullName>
    </recommendedName>
</protein>
<dbReference type="Gene3D" id="1.20.1250.20">
    <property type="entry name" value="MFS general substrate transporter like domains"/>
    <property type="match status" value="1"/>
</dbReference>
<dbReference type="SUPFAM" id="SSF103473">
    <property type="entry name" value="MFS general substrate transporter"/>
    <property type="match status" value="1"/>
</dbReference>
<gene>
    <name evidence="7" type="primary">LOC101079625</name>
</gene>
<evidence type="ECO:0000256" key="5">
    <source>
        <dbReference type="SAM" id="Phobius"/>
    </source>
</evidence>
<feature type="transmembrane region" description="Helical" evidence="5">
    <location>
        <begin position="340"/>
        <end position="359"/>
    </location>
</feature>